<keyword evidence="2" id="KW-0472">Membrane</keyword>
<dbReference type="Proteomes" id="UP001202328">
    <property type="component" value="Unassembled WGS sequence"/>
</dbReference>
<evidence type="ECO:0000259" key="3">
    <source>
        <dbReference type="Pfam" id="PF20705"/>
    </source>
</evidence>
<comment type="caution">
    <text evidence="4">The sequence shown here is derived from an EMBL/GenBank/DDBJ whole genome shotgun (WGS) entry which is preliminary data.</text>
</comment>
<feature type="region of interest" description="Disordered" evidence="1">
    <location>
        <begin position="1"/>
        <end position="21"/>
    </location>
</feature>
<feature type="region of interest" description="Disordered" evidence="1">
    <location>
        <begin position="177"/>
        <end position="200"/>
    </location>
</feature>
<keyword evidence="2" id="KW-1133">Transmembrane helix</keyword>
<sequence length="330" mass="35889">MESELQDWELLHHTSEDDDDYDVVVAAPAPAADDDDEFSEFDESESGIRSDYFALDSNYNNRGYDSTDQVNTAQEENQFVDDDQGSVQSDNPSWLDPSSQGITFETKGAGAEFWSDSASDGSSVSRKFEGFECKHDELGFVDDGKSEVGFHGNDEKIMVPAESSGETEIPAKFESGESGIENNLGVSTEADGGEGRRGELGSAEGIGSLSAQVVNSGEGGGGGDHRGGNVWWKLPLELLKFCVFRVSPFWSVSIAAAVVGFVILKRRLFRMKHKTQRIALNVTLEDKKVSQFMARAARLNGAFSVVKRVPTIRPSLPAAGLTPWPVMSLR</sequence>
<protein>
    <recommendedName>
        <fullName evidence="3">DUF6821 domain-containing protein</fullName>
    </recommendedName>
</protein>
<evidence type="ECO:0000313" key="4">
    <source>
        <dbReference type="EMBL" id="KAI3874873.1"/>
    </source>
</evidence>
<dbReference type="InterPro" id="IPR045883">
    <property type="entry name" value="At4g13530-like"/>
</dbReference>
<dbReference type="Pfam" id="PF20705">
    <property type="entry name" value="DUF6821"/>
    <property type="match status" value="1"/>
</dbReference>
<proteinExistence type="predicted"/>
<dbReference type="EMBL" id="JAJJMB010012638">
    <property type="protein sequence ID" value="KAI3874873.1"/>
    <property type="molecule type" value="Genomic_DNA"/>
</dbReference>
<feature type="domain" description="DUF6821" evidence="3">
    <location>
        <begin position="236"/>
        <end position="315"/>
    </location>
</feature>
<organism evidence="4 5">
    <name type="scientific">Papaver atlanticum</name>
    <dbReference type="NCBI Taxonomy" id="357466"/>
    <lineage>
        <taxon>Eukaryota</taxon>
        <taxon>Viridiplantae</taxon>
        <taxon>Streptophyta</taxon>
        <taxon>Embryophyta</taxon>
        <taxon>Tracheophyta</taxon>
        <taxon>Spermatophyta</taxon>
        <taxon>Magnoliopsida</taxon>
        <taxon>Ranunculales</taxon>
        <taxon>Papaveraceae</taxon>
        <taxon>Papaveroideae</taxon>
        <taxon>Papaver</taxon>
    </lineage>
</organism>
<feature type="transmembrane region" description="Helical" evidence="2">
    <location>
        <begin position="243"/>
        <end position="264"/>
    </location>
</feature>
<feature type="region of interest" description="Disordered" evidence="1">
    <location>
        <begin position="59"/>
        <end position="101"/>
    </location>
</feature>
<reference evidence="4" key="1">
    <citation type="submission" date="2022-04" db="EMBL/GenBank/DDBJ databases">
        <title>A functionally conserved STORR gene fusion in Papaver species that diverged 16.8 million years ago.</title>
        <authorList>
            <person name="Catania T."/>
        </authorList>
    </citation>
    <scope>NUCLEOTIDE SEQUENCE</scope>
    <source>
        <strain evidence="4">S-188037</strain>
    </source>
</reference>
<accession>A0AAD4S8K1</accession>
<feature type="compositionally biased region" description="Polar residues" evidence="1">
    <location>
        <begin position="59"/>
        <end position="77"/>
    </location>
</feature>
<keyword evidence="2" id="KW-0812">Transmembrane</keyword>
<feature type="compositionally biased region" description="Polar residues" evidence="1">
    <location>
        <begin position="85"/>
        <end position="101"/>
    </location>
</feature>
<evidence type="ECO:0000256" key="1">
    <source>
        <dbReference type="SAM" id="MobiDB-lite"/>
    </source>
</evidence>
<evidence type="ECO:0000256" key="2">
    <source>
        <dbReference type="SAM" id="Phobius"/>
    </source>
</evidence>
<dbReference type="AlphaFoldDB" id="A0AAD4S8K1"/>
<gene>
    <name evidence="4" type="ORF">MKW98_019446</name>
</gene>
<keyword evidence="5" id="KW-1185">Reference proteome</keyword>
<dbReference type="PANTHER" id="PTHR33646">
    <property type="entry name" value="GB|AAF00631.1"/>
    <property type="match status" value="1"/>
</dbReference>
<name>A0AAD4S8K1_9MAGN</name>
<evidence type="ECO:0000313" key="5">
    <source>
        <dbReference type="Proteomes" id="UP001202328"/>
    </source>
</evidence>
<dbReference type="InterPro" id="IPR049224">
    <property type="entry name" value="DUF6821"/>
</dbReference>
<dbReference type="PANTHER" id="PTHR33646:SF6">
    <property type="entry name" value="TRANSMEMBRANE PROTEIN"/>
    <property type="match status" value="1"/>
</dbReference>